<dbReference type="Proteomes" id="UP000051820">
    <property type="component" value="Unassembled WGS sequence"/>
</dbReference>
<dbReference type="OrthoDB" id="5363652at2"/>
<dbReference type="Pfam" id="PF07751">
    <property type="entry name" value="Abi_2"/>
    <property type="match status" value="1"/>
</dbReference>
<sequence>MGVIFLETNSSQPEFDKPFSDYEHQLTKLKRRGIYFPDSEKTNVLSLIKQHGYYQLINGYADAFEISNQSHEKSYANGTEFNDVFAQFYFDRTLGNLLFRYLLNVEENFTNLLSYEVAKKFGVNNYYGSDLLNQFPSVMSYLDMRRYTNSNTSSLTKLHNLSLNCQKDPTKWYRENCNHIPPWILLMNAELGITINYFKILPFDIKKEIISNLIPPVLQYEQYEEYECSRRSRRSGRDYSELDIQSGYSHLFVNGLNLMREFRNCIAHNNRLYKFRSKFTVSSLIRNIPRSTTIYSTEEYYNGIGKNDLFSLLIWIIICQPNKAINLLFIDSLHSTLESFKEADPSNSFFVGSELPGDYYNRLKEYINDIR</sequence>
<dbReference type="PATRIC" id="fig|1423807.3.peg.1472"/>
<dbReference type="STRING" id="1423807.FD16_GL001444"/>
<accession>A0A0R1VXT5</accession>
<dbReference type="EMBL" id="AZGF01000031">
    <property type="protein sequence ID" value="KRM10175.1"/>
    <property type="molecule type" value="Genomic_DNA"/>
</dbReference>
<protein>
    <recommendedName>
        <fullName evidence="3">Abi family protein</fullName>
    </recommendedName>
</protein>
<dbReference type="AlphaFoldDB" id="A0A0R1VXT5"/>
<keyword evidence="2" id="KW-1185">Reference proteome</keyword>
<dbReference type="eggNOG" id="COG4823">
    <property type="taxonomic scope" value="Bacteria"/>
</dbReference>
<organism evidence="1 2">
    <name type="scientific">Paucilactobacillus suebicus DSM 5007 = KCTC 3549</name>
    <dbReference type="NCBI Taxonomy" id="1423807"/>
    <lineage>
        <taxon>Bacteria</taxon>
        <taxon>Bacillati</taxon>
        <taxon>Bacillota</taxon>
        <taxon>Bacilli</taxon>
        <taxon>Lactobacillales</taxon>
        <taxon>Lactobacillaceae</taxon>
        <taxon>Paucilactobacillus</taxon>
    </lineage>
</organism>
<reference evidence="1 2" key="1">
    <citation type="journal article" date="2015" name="Genome Announc.">
        <title>Expanding the biotechnology potential of lactobacilli through comparative genomics of 213 strains and associated genera.</title>
        <authorList>
            <person name="Sun Z."/>
            <person name="Harris H.M."/>
            <person name="McCann A."/>
            <person name="Guo C."/>
            <person name="Argimon S."/>
            <person name="Zhang W."/>
            <person name="Yang X."/>
            <person name="Jeffery I.B."/>
            <person name="Cooney J.C."/>
            <person name="Kagawa T.F."/>
            <person name="Liu W."/>
            <person name="Song Y."/>
            <person name="Salvetti E."/>
            <person name="Wrobel A."/>
            <person name="Rasinkangas P."/>
            <person name="Parkhill J."/>
            <person name="Rea M.C."/>
            <person name="O'Sullivan O."/>
            <person name="Ritari J."/>
            <person name="Douillard F.P."/>
            <person name="Paul Ross R."/>
            <person name="Yang R."/>
            <person name="Briner A.E."/>
            <person name="Felis G.E."/>
            <person name="de Vos W.M."/>
            <person name="Barrangou R."/>
            <person name="Klaenhammer T.R."/>
            <person name="Caufield P.W."/>
            <person name="Cui Y."/>
            <person name="Zhang H."/>
            <person name="O'Toole P.W."/>
        </authorList>
    </citation>
    <scope>NUCLEOTIDE SEQUENCE [LARGE SCALE GENOMIC DNA]</scope>
    <source>
        <strain evidence="1 2">DSM 5007</strain>
    </source>
</reference>
<dbReference type="InterPro" id="IPR011664">
    <property type="entry name" value="Abi_system_AbiD/AbiF-like"/>
</dbReference>
<name>A0A0R1VXT5_9LACO</name>
<proteinExistence type="predicted"/>
<evidence type="ECO:0000313" key="2">
    <source>
        <dbReference type="Proteomes" id="UP000051820"/>
    </source>
</evidence>
<evidence type="ECO:0008006" key="3">
    <source>
        <dbReference type="Google" id="ProtNLM"/>
    </source>
</evidence>
<gene>
    <name evidence="1" type="ORF">FD16_GL001444</name>
</gene>
<evidence type="ECO:0000313" key="1">
    <source>
        <dbReference type="EMBL" id="KRM10175.1"/>
    </source>
</evidence>
<comment type="caution">
    <text evidence="1">The sequence shown here is derived from an EMBL/GenBank/DDBJ whole genome shotgun (WGS) entry which is preliminary data.</text>
</comment>